<comment type="catalytic activity">
    <reaction evidence="8">
        <text>an acyl-CoA + a 1,2-diacyl-sn-glycerol = a triacyl-sn-glycerol + CoA</text>
        <dbReference type="Rhea" id="RHEA:10868"/>
        <dbReference type="ChEBI" id="CHEBI:17815"/>
        <dbReference type="ChEBI" id="CHEBI:57287"/>
        <dbReference type="ChEBI" id="CHEBI:58342"/>
        <dbReference type="ChEBI" id="CHEBI:64615"/>
        <dbReference type="EC" id="2.3.1.20"/>
    </reaction>
</comment>
<name>A0ABU8WQ50_9BURK</name>
<sequence length="504" mass="53410">MPALSVIDLAMFLLETPERPFNIGPLVVLDPPARGRADFADRLMARMLERPAGAPFNYRLRTPPLAMPSLEPDAEADVSKQVHRITLEAPGSLEDLCAEVCRLHESRLDLTRLLWEMYIIDGLEGGKVALYGKTHHGIIDGRGFVQAISHWLAVSPDDLEVRAMWDALPRRAQPDPVRASVVNRLTDLLRKVGGTAATAADLYAMLAQQGLKALGVSGAKGLSLPYAGVPGALRGRASAKRSLAFSTLPIGEMKAIGKATGSTVNDVLLAALDMALARYLNERGERANRPLVTAMPIALANAAGGNQIAVLQFPLGAPGLGPAERLAAIRAETATVKDVIEKSSNETVMLYTTLVHGVPALVEKIGLKTGLPVANLMVSNPFGFTEKRYLMGAPVSWALPVSVVPAGQLLNVTTVTLDERLQIGFLAMPEAVPNVEKLAGYAAEAFEELKKAVLGEAALAVDVAKTATARKRAAKTAALAPVKTPAKATRGAAKKPRRKVGSGA</sequence>
<feature type="domain" description="O-acyltransferase WSD1 C-terminal" evidence="11">
    <location>
        <begin position="305"/>
        <end position="450"/>
    </location>
</feature>
<dbReference type="PANTHER" id="PTHR31650:SF1">
    <property type="entry name" value="WAX ESTER SYNTHASE_DIACYLGLYCEROL ACYLTRANSFERASE 4-RELATED"/>
    <property type="match status" value="1"/>
</dbReference>
<feature type="region of interest" description="Disordered" evidence="9">
    <location>
        <begin position="475"/>
        <end position="504"/>
    </location>
</feature>
<dbReference type="InterPro" id="IPR004255">
    <property type="entry name" value="O-acyltransferase_WSD1_N"/>
</dbReference>
<comment type="pathway">
    <text evidence="1">Glycerolipid metabolism; triacylglycerol biosynthesis.</text>
</comment>
<evidence type="ECO:0000313" key="12">
    <source>
        <dbReference type="EMBL" id="MEJ8849658.1"/>
    </source>
</evidence>
<dbReference type="PANTHER" id="PTHR31650">
    <property type="entry name" value="O-ACYLTRANSFERASE (WSD1-LIKE) FAMILY PROTEIN"/>
    <property type="match status" value="1"/>
</dbReference>
<gene>
    <name evidence="12" type="ORF">WKW82_23635</name>
</gene>
<evidence type="ECO:0000256" key="4">
    <source>
        <dbReference type="ARBA" id="ARBA00013244"/>
    </source>
</evidence>
<evidence type="ECO:0000256" key="8">
    <source>
        <dbReference type="ARBA" id="ARBA00048109"/>
    </source>
</evidence>
<keyword evidence="7" id="KW-0012">Acyltransferase</keyword>
<evidence type="ECO:0000256" key="6">
    <source>
        <dbReference type="ARBA" id="ARBA00022798"/>
    </source>
</evidence>
<evidence type="ECO:0000256" key="2">
    <source>
        <dbReference type="ARBA" id="ARBA00005189"/>
    </source>
</evidence>
<dbReference type="Pfam" id="PF03007">
    <property type="entry name" value="WS_DGAT_cat"/>
    <property type="match status" value="1"/>
</dbReference>
<dbReference type="Proteomes" id="UP001385892">
    <property type="component" value="Unassembled WGS sequence"/>
</dbReference>
<proteinExistence type="inferred from homology"/>
<dbReference type="InterPro" id="IPR009721">
    <property type="entry name" value="O-acyltransferase_WSD1_C"/>
</dbReference>
<feature type="domain" description="O-acyltransferase WSD1-like N-terminal" evidence="10">
    <location>
        <begin position="4"/>
        <end position="267"/>
    </location>
</feature>
<dbReference type="RefSeq" id="WP_340344781.1">
    <property type="nucleotide sequence ID" value="NZ_JBBKZT010000011.1"/>
</dbReference>
<dbReference type="InterPro" id="IPR045034">
    <property type="entry name" value="O-acyltransferase_WSD1-like"/>
</dbReference>
<keyword evidence="6" id="KW-0319">Glycerol metabolism</keyword>
<comment type="pathway">
    <text evidence="2">Lipid metabolism.</text>
</comment>
<evidence type="ECO:0000259" key="11">
    <source>
        <dbReference type="Pfam" id="PF06974"/>
    </source>
</evidence>
<dbReference type="EMBL" id="JBBKZT010000011">
    <property type="protein sequence ID" value="MEJ8849658.1"/>
    <property type="molecule type" value="Genomic_DNA"/>
</dbReference>
<evidence type="ECO:0000313" key="13">
    <source>
        <dbReference type="Proteomes" id="UP001385892"/>
    </source>
</evidence>
<feature type="compositionally biased region" description="Low complexity" evidence="9">
    <location>
        <begin position="475"/>
        <end position="489"/>
    </location>
</feature>
<accession>A0ABU8WQ50</accession>
<keyword evidence="5" id="KW-0808">Transferase</keyword>
<organism evidence="12 13">
    <name type="scientific">Variovorax rhizosphaerae</name>
    <dbReference type="NCBI Taxonomy" id="1836200"/>
    <lineage>
        <taxon>Bacteria</taxon>
        <taxon>Pseudomonadati</taxon>
        <taxon>Pseudomonadota</taxon>
        <taxon>Betaproteobacteria</taxon>
        <taxon>Burkholderiales</taxon>
        <taxon>Comamonadaceae</taxon>
        <taxon>Variovorax</taxon>
    </lineage>
</organism>
<evidence type="ECO:0000256" key="5">
    <source>
        <dbReference type="ARBA" id="ARBA00022679"/>
    </source>
</evidence>
<comment type="similarity">
    <text evidence="3">Belongs to the long-chain O-acyltransferase family.</text>
</comment>
<keyword evidence="13" id="KW-1185">Reference proteome</keyword>
<evidence type="ECO:0000256" key="3">
    <source>
        <dbReference type="ARBA" id="ARBA00009587"/>
    </source>
</evidence>
<feature type="compositionally biased region" description="Basic residues" evidence="9">
    <location>
        <begin position="492"/>
        <end position="504"/>
    </location>
</feature>
<evidence type="ECO:0000256" key="1">
    <source>
        <dbReference type="ARBA" id="ARBA00004771"/>
    </source>
</evidence>
<evidence type="ECO:0000259" key="10">
    <source>
        <dbReference type="Pfam" id="PF03007"/>
    </source>
</evidence>
<dbReference type="Pfam" id="PF06974">
    <property type="entry name" value="WS_DGAT_C"/>
    <property type="match status" value="1"/>
</dbReference>
<evidence type="ECO:0000256" key="7">
    <source>
        <dbReference type="ARBA" id="ARBA00023315"/>
    </source>
</evidence>
<comment type="caution">
    <text evidence="12">The sequence shown here is derived from an EMBL/GenBank/DDBJ whole genome shotgun (WGS) entry which is preliminary data.</text>
</comment>
<protein>
    <recommendedName>
        <fullName evidence="4">diacylglycerol O-acyltransferase</fullName>
        <ecNumber evidence="4">2.3.1.20</ecNumber>
    </recommendedName>
</protein>
<dbReference type="EC" id="2.3.1.20" evidence="4"/>
<reference evidence="12 13" key="1">
    <citation type="submission" date="2024-03" db="EMBL/GenBank/DDBJ databases">
        <title>Novel species of the genus Variovorax.</title>
        <authorList>
            <person name="Liu Q."/>
            <person name="Xin Y.-H."/>
        </authorList>
    </citation>
    <scope>NUCLEOTIDE SEQUENCE [LARGE SCALE GENOMIC DNA]</scope>
    <source>
        <strain evidence="12 13">KACC 18900</strain>
    </source>
</reference>
<evidence type="ECO:0000256" key="9">
    <source>
        <dbReference type="SAM" id="MobiDB-lite"/>
    </source>
</evidence>